<proteinExistence type="predicted"/>
<name>A0A2D4JGV5_MICLE</name>
<evidence type="ECO:0000313" key="1">
    <source>
        <dbReference type="EMBL" id="LAA95699.1"/>
    </source>
</evidence>
<sequence>MRFQCIFPYGKKDFSKYLECIEYVRDCSSCVFLSLVALPVCNAKSFRKIRQEEKELILWYMPCLQFMICNTMYHYAIRKVIYYCCNRFCSWTANNFFEKLPNSVRDAQTWKY</sequence>
<dbReference type="EMBL" id="IACK01185038">
    <property type="protein sequence ID" value="LAA95699.1"/>
    <property type="molecule type" value="Transcribed_RNA"/>
</dbReference>
<organism evidence="1">
    <name type="scientific">Micrurus lemniscatus lemniscatus</name>
    <dbReference type="NCBI Taxonomy" id="129467"/>
    <lineage>
        <taxon>Eukaryota</taxon>
        <taxon>Metazoa</taxon>
        <taxon>Chordata</taxon>
        <taxon>Craniata</taxon>
        <taxon>Vertebrata</taxon>
        <taxon>Euteleostomi</taxon>
        <taxon>Lepidosauria</taxon>
        <taxon>Squamata</taxon>
        <taxon>Bifurcata</taxon>
        <taxon>Unidentata</taxon>
        <taxon>Episquamata</taxon>
        <taxon>Toxicofera</taxon>
        <taxon>Serpentes</taxon>
        <taxon>Colubroidea</taxon>
        <taxon>Elapidae</taxon>
        <taxon>Elapinae</taxon>
        <taxon>Micrurus</taxon>
    </lineage>
</organism>
<reference evidence="1" key="1">
    <citation type="submission" date="2017-07" db="EMBL/GenBank/DDBJ databases">
        <authorList>
            <person name="Mikheyev A."/>
            <person name="Grau M."/>
        </authorList>
    </citation>
    <scope>NUCLEOTIDE SEQUENCE</scope>
    <source>
        <tissue evidence="1">Venom_gland</tissue>
    </source>
</reference>
<accession>A0A2D4JGV5</accession>
<reference evidence="1" key="2">
    <citation type="submission" date="2017-11" db="EMBL/GenBank/DDBJ databases">
        <title>Coralsnake Venomics: Analyses of Venom Gland Transcriptomes and Proteomes of Six Brazilian Taxa.</title>
        <authorList>
            <person name="Aird S.D."/>
            <person name="Jorge da Silva N."/>
            <person name="Qiu L."/>
            <person name="Villar-Briones A."/>
            <person name="Aparecida-Saddi V."/>
            <person name="Campos-Telles M.P."/>
            <person name="Grau M."/>
            <person name="Mikheyev A.S."/>
        </authorList>
    </citation>
    <scope>NUCLEOTIDE SEQUENCE</scope>
    <source>
        <tissue evidence="1">Venom_gland</tissue>
    </source>
</reference>
<protein>
    <submittedName>
        <fullName evidence="1">Uncharacterized protein</fullName>
    </submittedName>
</protein>
<dbReference type="AlphaFoldDB" id="A0A2D4JGV5"/>